<name>A0AB36FRC5_ALTMA</name>
<comment type="caution">
    <text evidence="2">The sequence shown here is derived from an EMBL/GenBank/DDBJ whole genome shotgun (WGS) entry which is preliminary data.</text>
</comment>
<feature type="region of interest" description="Disordered" evidence="1">
    <location>
        <begin position="170"/>
        <end position="207"/>
    </location>
</feature>
<evidence type="ECO:0000256" key="1">
    <source>
        <dbReference type="SAM" id="MobiDB-lite"/>
    </source>
</evidence>
<dbReference type="EMBL" id="MIPY01000058">
    <property type="protein sequence ID" value="OES24784.1"/>
    <property type="molecule type" value="Genomic_DNA"/>
</dbReference>
<protein>
    <submittedName>
        <fullName evidence="2">Uncharacterized protein</fullName>
    </submittedName>
</protein>
<proteinExistence type="predicted"/>
<dbReference type="RefSeq" id="WP_069945296.1">
    <property type="nucleotide sequence ID" value="NZ_MIPW01000063.1"/>
</dbReference>
<evidence type="ECO:0000313" key="3">
    <source>
        <dbReference type="Proteomes" id="UP000095392"/>
    </source>
</evidence>
<sequence>MSLADQISPNTQNEDARKAAGITTFFELLDGTYLSELIPKPLKCAKGQYPTVKSKHGICEARCSSSQCQCGITATGKIYPIAVLAWNLECASQFNPEYNRFHPIAWYTHDYHDDDYLLKQLNQFELTLIQIEKFGKLDHKEQRLVRLIRAWIDYAESMLEYFSNKKKTQPDKAEIETVPVTNDQPTPKKVASEQHTPAPPVKRKKSPKLKSAITKPYPIKLAGPIQEYLDNVQHIGDAYYLILHGHYLRIKRCPKTQWDVPTYIVYVANKNTKPAFQVRIDLRSIDVPYYSKLHRGSDIKESMTNALADLAQQLKGISKIKKTQKMVQRGRSATKKSLAVTDNPAVRFVKDPSSQAMRVEVSLSAPNNQAIARFSSRIGSALQPNPSTYSERTRALYKLSILHTRLSSQRRFANGADVPFNKLTLPTQRAILELLASKTNDDQSEIAHHLCRINPNIRIGYLPASSLRQDCHLSSEDVSFQLVSSENKEGYLSGPVKRHDLLKNAHCVVLDSLLQSNLKDIVLGNAQNYKPGKNTMAVCLSNEGINIVVEQSPELDLDESKIQLQNYSALVADL</sequence>
<accession>A0AB36FRC5</accession>
<dbReference type="Proteomes" id="UP000095392">
    <property type="component" value="Unassembled WGS sequence"/>
</dbReference>
<dbReference type="AlphaFoldDB" id="A0AB36FRC5"/>
<reference evidence="2 3" key="1">
    <citation type="submission" date="2016-09" db="EMBL/GenBank/DDBJ databases">
        <title>Draft Genome Sequence of four Alteromonas macleodii strains isolated from copper coupons and grown long-term at elevated copper levels.</title>
        <authorList>
            <person name="Cusick K."/>
            <person name="Dale J."/>
            <person name="Little B."/>
            <person name="Biffinger J."/>
        </authorList>
    </citation>
    <scope>NUCLEOTIDE SEQUENCE [LARGE SCALE GENOMIC DNA]</scope>
    <source>
        <strain evidence="2 3">KCP01</strain>
    </source>
</reference>
<organism evidence="2 3">
    <name type="scientific">Alteromonas macleodii</name>
    <name type="common">Pseudoalteromonas macleodii</name>
    <dbReference type="NCBI Taxonomy" id="28108"/>
    <lineage>
        <taxon>Bacteria</taxon>
        <taxon>Pseudomonadati</taxon>
        <taxon>Pseudomonadota</taxon>
        <taxon>Gammaproteobacteria</taxon>
        <taxon>Alteromonadales</taxon>
        <taxon>Alteromonadaceae</taxon>
        <taxon>Alteromonas/Salinimonas group</taxon>
        <taxon>Alteromonas</taxon>
    </lineage>
</organism>
<gene>
    <name evidence="2" type="ORF">BFV95_4543</name>
</gene>
<keyword evidence="3" id="KW-1185">Reference proteome</keyword>
<evidence type="ECO:0000313" key="2">
    <source>
        <dbReference type="EMBL" id="OES24784.1"/>
    </source>
</evidence>